<feature type="domain" description="tRNA pseudouridylate synthase B C-terminal" evidence="7">
    <location>
        <begin position="172"/>
        <end position="212"/>
    </location>
</feature>
<organism evidence="8 9">
    <name type="scientific">Pelovirga terrestris</name>
    <dbReference type="NCBI Taxonomy" id="2771352"/>
    <lineage>
        <taxon>Bacteria</taxon>
        <taxon>Pseudomonadati</taxon>
        <taxon>Thermodesulfobacteriota</taxon>
        <taxon>Desulfuromonadia</taxon>
        <taxon>Geobacterales</taxon>
        <taxon>Geobacteraceae</taxon>
        <taxon>Pelovirga</taxon>
    </lineage>
</organism>
<dbReference type="InterPro" id="IPR014780">
    <property type="entry name" value="tRNA_psdUridine_synth_TruB"/>
</dbReference>
<proteinExistence type="inferred from homology"/>
<dbReference type="Pfam" id="PF16198">
    <property type="entry name" value="TruB_C_2"/>
    <property type="match status" value="1"/>
</dbReference>
<dbReference type="RefSeq" id="WP_191153568.1">
    <property type="nucleotide sequence ID" value="NZ_JACWUN010000001.1"/>
</dbReference>
<dbReference type="InterPro" id="IPR002501">
    <property type="entry name" value="PsdUridine_synth_N"/>
</dbReference>
<dbReference type="InterPro" id="IPR020103">
    <property type="entry name" value="PsdUridine_synth_cat_dom_sf"/>
</dbReference>
<evidence type="ECO:0000313" key="9">
    <source>
        <dbReference type="Proteomes" id="UP000632828"/>
    </source>
</evidence>
<dbReference type="InterPro" id="IPR032819">
    <property type="entry name" value="TruB_C"/>
</dbReference>
<dbReference type="SUPFAM" id="SSF55120">
    <property type="entry name" value="Pseudouridine synthase"/>
    <property type="match status" value="1"/>
</dbReference>
<evidence type="ECO:0000313" key="8">
    <source>
        <dbReference type="EMBL" id="MBD1399297.1"/>
    </source>
</evidence>
<protein>
    <recommendedName>
        <fullName evidence="5">tRNA pseudouridine synthase B</fullName>
        <ecNumber evidence="5">5.4.99.25</ecNumber>
    </recommendedName>
    <alternativeName>
        <fullName evidence="5">tRNA pseudouridine(55) synthase</fullName>
        <shortName evidence="5">Psi55 synthase</shortName>
    </alternativeName>
    <alternativeName>
        <fullName evidence="5">tRNA pseudouridylate synthase</fullName>
    </alternativeName>
    <alternativeName>
        <fullName evidence="5">tRNA-uridine isomerase</fullName>
    </alternativeName>
</protein>
<evidence type="ECO:0000256" key="1">
    <source>
        <dbReference type="ARBA" id="ARBA00000385"/>
    </source>
</evidence>
<dbReference type="NCBIfam" id="TIGR00431">
    <property type="entry name" value="TruB"/>
    <property type="match status" value="1"/>
</dbReference>
<dbReference type="GO" id="GO:0003723">
    <property type="term" value="F:RNA binding"/>
    <property type="evidence" value="ECO:0007669"/>
    <property type="project" value="InterPro"/>
</dbReference>
<dbReference type="PANTHER" id="PTHR13767:SF2">
    <property type="entry name" value="PSEUDOURIDYLATE SYNTHASE TRUB1"/>
    <property type="match status" value="1"/>
</dbReference>
<keyword evidence="9" id="KW-1185">Reference proteome</keyword>
<evidence type="ECO:0000256" key="5">
    <source>
        <dbReference type="HAMAP-Rule" id="MF_01080"/>
    </source>
</evidence>
<dbReference type="HAMAP" id="MF_01080">
    <property type="entry name" value="TruB_bact"/>
    <property type="match status" value="1"/>
</dbReference>
<dbReference type="Gene3D" id="3.30.2350.10">
    <property type="entry name" value="Pseudouridine synthase"/>
    <property type="match status" value="1"/>
</dbReference>
<comment type="caution">
    <text evidence="8">The sequence shown here is derived from an EMBL/GenBank/DDBJ whole genome shotgun (WGS) entry which is preliminary data.</text>
</comment>
<feature type="active site" description="Nucleophile" evidence="5">
    <location>
        <position position="38"/>
    </location>
</feature>
<evidence type="ECO:0000256" key="4">
    <source>
        <dbReference type="ARBA" id="ARBA00023235"/>
    </source>
</evidence>
<dbReference type="Proteomes" id="UP000632828">
    <property type="component" value="Unassembled WGS sequence"/>
</dbReference>
<accession>A0A8J6QWQ1</accession>
<dbReference type="GO" id="GO:1990481">
    <property type="term" value="P:mRNA pseudouridine synthesis"/>
    <property type="evidence" value="ECO:0007669"/>
    <property type="project" value="TreeGrafter"/>
</dbReference>
<comment type="function">
    <text evidence="5">Responsible for synthesis of pseudouridine from uracil-55 in the psi GC loop of transfer RNAs.</text>
</comment>
<keyword evidence="3 5" id="KW-0819">tRNA processing</keyword>
<dbReference type="GO" id="GO:0031119">
    <property type="term" value="P:tRNA pseudouridine synthesis"/>
    <property type="evidence" value="ECO:0007669"/>
    <property type="project" value="UniProtKB-UniRule"/>
</dbReference>
<dbReference type="Pfam" id="PF01509">
    <property type="entry name" value="TruB_N"/>
    <property type="match status" value="1"/>
</dbReference>
<reference evidence="8" key="1">
    <citation type="submission" date="2020-09" db="EMBL/GenBank/DDBJ databases">
        <title>Pelobacter alkaliphilus sp. nov., a novel anaerobic arsenate-reducing bacterium from terrestrial mud volcano.</title>
        <authorList>
            <person name="Khomyakova M.A."/>
            <person name="Merkel A.Y."/>
            <person name="Slobodkin A.I."/>
        </authorList>
    </citation>
    <scope>NUCLEOTIDE SEQUENCE</scope>
    <source>
        <strain evidence="8">M08fum</strain>
    </source>
</reference>
<sequence length="299" mass="33352">MHGILLIDKPKGLTSYDVVRQVKRIFSTRKVGHAGTLDPMATGVLIVAVGDATKILQFLLVDDKSYRAILKLGETTDTYDAQGRELIKKPVPPLTIDSIDRFCSAFRGPIEQQPPMYSALKRDGVPLYKLARQGLEVERENRSITIERLTVVAVASPFVTIEVDCSKGTYIRSLAHDLGTAIGCGAHLTELCRLRSGRFTIDQCRRLDDLKQLDRPADALLSYSDALADFPAVELDEPALVSLTFGIPPQEAQCRLQQPLTDGERVRLLDQEHRLVAVADYQPLRPTEKRGDFRLIRVF</sequence>
<dbReference type="PANTHER" id="PTHR13767">
    <property type="entry name" value="TRNA-PSEUDOURIDINE SYNTHASE"/>
    <property type="match status" value="1"/>
</dbReference>
<evidence type="ECO:0000256" key="2">
    <source>
        <dbReference type="ARBA" id="ARBA00005642"/>
    </source>
</evidence>
<dbReference type="GO" id="GO:0160148">
    <property type="term" value="F:tRNA pseudouridine(55) synthase activity"/>
    <property type="evidence" value="ECO:0007669"/>
    <property type="project" value="UniProtKB-EC"/>
</dbReference>
<comment type="catalytic activity">
    <reaction evidence="1 5">
        <text>uridine(55) in tRNA = pseudouridine(55) in tRNA</text>
        <dbReference type="Rhea" id="RHEA:42532"/>
        <dbReference type="Rhea" id="RHEA-COMP:10101"/>
        <dbReference type="Rhea" id="RHEA-COMP:10102"/>
        <dbReference type="ChEBI" id="CHEBI:65314"/>
        <dbReference type="ChEBI" id="CHEBI:65315"/>
        <dbReference type="EC" id="5.4.99.25"/>
    </reaction>
</comment>
<gene>
    <name evidence="5 8" type="primary">truB</name>
    <name evidence="8" type="ORF">ICT70_01280</name>
</gene>
<dbReference type="FunFam" id="3.30.2350.10:FF:000011">
    <property type="entry name" value="tRNA pseudouridine synthase B"/>
    <property type="match status" value="1"/>
</dbReference>
<feature type="domain" description="Pseudouridine synthase II N-terminal" evidence="6">
    <location>
        <begin position="23"/>
        <end position="171"/>
    </location>
</feature>
<dbReference type="EC" id="5.4.99.25" evidence="5"/>
<dbReference type="CDD" id="cd02573">
    <property type="entry name" value="PseudoU_synth_EcTruB"/>
    <property type="match status" value="1"/>
</dbReference>
<comment type="similarity">
    <text evidence="2 5">Belongs to the pseudouridine synthase TruB family. Type 1 subfamily.</text>
</comment>
<keyword evidence="4 5" id="KW-0413">Isomerase</keyword>
<name>A0A8J6QWQ1_9BACT</name>
<dbReference type="AlphaFoldDB" id="A0A8J6QWQ1"/>
<evidence type="ECO:0000259" key="6">
    <source>
        <dbReference type="Pfam" id="PF01509"/>
    </source>
</evidence>
<evidence type="ECO:0000256" key="3">
    <source>
        <dbReference type="ARBA" id="ARBA00022694"/>
    </source>
</evidence>
<dbReference type="EMBL" id="JACWUN010000001">
    <property type="protein sequence ID" value="MBD1399297.1"/>
    <property type="molecule type" value="Genomic_DNA"/>
</dbReference>
<evidence type="ECO:0000259" key="7">
    <source>
        <dbReference type="Pfam" id="PF16198"/>
    </source>
</evidence>